<evidence type="ECO:0000256" key="5">
    <source>
        <dbReference type="HAMAP-Rule" id="MF_03028"/>
    </source>
</evidence>
<dbReference type="CDD" id="cd17709">
    <property type="entry name" value="BRCT_pescadillo_like"/>
    <property type="match status" value="1"/>
</dbReference>
<evidence type="ECO:0000256" key="2">
    <source>
        <dbReference type="ARBA" id="ARBA00022552"/>
    </source>
</evidence>
<dbReference type="GO" id="GO:0000463">
    <property type="term" value="P:maturation of LSU-rRNA from tricistronic rRNA transcript (SSU-rRNA, 5.8S rRNA, LSU-rRNA)"/>
    <property type="evidence" value="ECO:0007669"/>
    <property type="project" value="UniProtKB-UniRule"/>
</dbReference>
<dbReference type="GO" id="GO:0000466">
    <property type="term" value="P:maturation of 5.8S rRNA from tricistronic rRNA transcript (SSU-rRNA, 5.8S rRNA, LSU-rRNA)"/>
    <property type="evidence" value="ECO:0007669"/>
    <property type="project" value="UniProtKB-UniRule"/>
</dbReference>
<comment type="function">
    <text evidence="5">Component of the NOP7 complex, which is required for maturation of the 25S and 5.8S ribosomal RNAs and formation of the 60S ribosome.</text>
</comment>
<comment type="caution">
    <text evidence="9">The sequence shown here is derived from an EMBL/GenBank/DDBJ whole genome shotgun (WGS) entry which is preliminary data.</text>
</comment>
<keyword evidence="1 5" id="KW-0690">Ribosome biogenesis</keyword>
<feature type="compositionally biased region" description="Basic and acidic residues" evidence="6">
    <location>
        <begin position="2140"/>
        <end position="2251"/>
    </location>
</feature>
<dbReference type="HAMAP" id="MF_03028">
    <property type="entry name" value="Pescadillo"/>
    <property type="match status" value="1"/>
</dbReference>
<keyword evidence="7" id="KW-1133">Transmembrane helix</keyword>
<proteinExistence type="inferred from homology"/>
<feature type="compositionally biased region" description="Basic and acidic residues" evidence="6">
    <location>
        <begin position="601"/>
        <end position="625"/>
    </location>
</feature>
<keyword evidence="3" id="KW-0175">Coiled coil</keyword>
<organism evidence="9 10">
    <name type="scientific">Botrytis fragariae</name>
    <dbReference type="NCBI Taxonomy" id="1964551"/>
    <lineage>
        <taxon>Eukaryota</taxon>
        <taxon>Fungi</taxon>
        <taxon>Dikarya</taxon>
        <taxon>Ascomycota</taxon>
        <taxon>Pezizomycotina</taxon>
        <taxon>Leotiomycetes</taxon>
        <taxon>Helotiales</taxon>
        <taxon>Sclerotiniaceae</taxon>
        <taxon>Botrytis</taxon>
    </lineage>
</organism>
<feature type="compositionally biased region" description="Basic and acidic residues" evidence="6">
    <location>
        <begin position="1591"/>
        <end position="1605"/>
    </location>
</feature>
<feature type="region of interest" description="Disordered" evidence="6">
    <location>
        <begin position="309"/>
        <end position="333"/>
    </location>
</feature>
<feature type="compositionally biased region" description="Polar residues" evidence="6">
    <location>
        <begin position="701"/>
        <end position="732"/>
    </location>
</feature>
<feature type="region of interest" description="Disordered" evidence="6">
    <location>
        <begin position="1577"/>
        <end position="1662"/>
    </location>
</feature>
<dbReference type="PANTHER" id="PTHR38426">
    <property type="entry name" value="MAINTENANCE OF TELOMERE CAPPING PROTEIN 4"/>
    <property type="match status" value="1"/>
</dbReference>
<feature type="region of interest" description="Disordered" evidence="6">
    <location>
        <begin position="1986"/>
        <end position="2251"/>
    </location>
</feature>
<reference evidence="9 10" key="1">
    <citation type="journal article" date="2020" name="Phytopathology">
        <title>A high-quality genome resource of Botrytis fragariae, a new and rapidly spreading fungal pathogen causing strawberry gray mold in the U.S.A.</title>
        <authorList>
            <person name="Wu Y."/>
            <person name="Saski C.A."/>
            <person name="Schnabel G."/>
            <person name="Xiao S."/>
            <person name="Hu M."/>
        </authorList>
    </citation>
    <scope>NUCLEOTIDE SEQUENCE [LARGE SCALE GENOMIC DNA]</scope>
    <source>
        <strain evidence="9 10">BVB16</strain>
    </source>
</reference>
<feature type="compositionally biased region" description="Basic and acidic residues" evidence="6">
    <location>
        <begin position="791"/>
        <end position="803"/>
    </location>
</feature>
<feature type="region of interest" description="Disordered" evidence="6">
    <location>
        <begin position="1395"/>
        <end position="1512"/>
    </location>
</feature>
<keyword evidence="4 5" id="KW-0539">Nucleus</keyword>
<evidence type="ECO:0000256" key="6">
    <source>
        <dbReference type="SAM" id="MobiDB-lite"/>
    </source>
</evidence>
<feature type="compositionally biased region" description="Basic and acidic residues" evidence="6">
    <location>
        <begin position="1454"/>
        <end position="1463"/>
    </location>
</feature>
<feature type="compositionally biased region" description="Basic and acidic residues" evidence="6">
    <location>
        <begin position="1160"/>
        <end position="1173"/>
    </location>
</feature>
<accession>A0A8H6B3K8</accession>
<gene>
    <name evidence="5" type="primary">NOP7</name>
    <name evidence="9" type="ORF">Bfra_000721</name>
</gene>
<dbReference type="GO" id="GO:0043021">
    <property type="term" value="F:ribonucleoprotein complex binding"/>
    <property type="evidence" value="ECO:0007669"/>
    <property type="project" value="UniProtKB-UniRule"/>
</dbReference>
<feature type="compositionally biased region" description="Basic and acidic residues" evidence="6">
    <location>
        <begin position="583"/>
        <end position="592"/>
    </location>
</feature>
<feature type="domain" description="BRCT" evidence="8">
    <location>
        <begin position="358"/>
        <end position="475"/>
    </location>
</feature>
<comment type="subcellular location">
    <subcellularLocation>
        <location evidence="5">Nucleus</location>
        <location evidence="5">Nucleolus</location>
    </subcellularLocation>
    <subcellularLocation>
        <location evidence="5">Nucleus</location>
        <location evidence="5">Nucleoplasm</location>
    </subcellularLocation>
</comment>
<feature type="compositionally biased region" description="Acidic residues" evidence="6">
    <location>
        <begin position="501"/>
        <end position="526"/>
    </location>
</feature>
<feature type="region of interest" description="Disordered" evidence="6">
    <location>
        <begin position="1139"/>
        <end position="1184"/>
    </location>
</feature>
<feature type="compositionally biased region" description="Basic residues" evidence="6">
    <location>
        <begin position="1404"/>
        <end position="1421"/>
    </location>
</feature>
<evidence type="ECO:0000313" key="9">
    <source>
        <dbReference type="EMBL" id="KAF5878554.1"/>
    </source>
</evidence>
<dbReference type="GO" id="GO:0005730">
    <property type="term" value="C:nucleolus"/>
    <property type="evidence" value="ECO:0007669"/>
    <property type="project" value="UniProtKB-SubCell"/>
</dbReference>
<sequence length="2286" mass="258877">MGRIKKKGTSGQAKNFITRTQAVRKLQISLPDFRKLCIWKGIYPREPRNKKKASKSSTHSTTFYYTKDIQWLLHEKIVDAFREQKALEKKISKALGRGDASDAARLERNASRPEKTGKTKYNLDHIIRERYPTFIDALRDLDDCLSMLFLFANLPSTSTVPAKMIARCEKLCLEFEHYLIVSNSLRKSFLSIKGIYYQATIQGQDILWLVPYRFNQRVTGDVDFRIMGTFVEFYQTLLGFVNFRLYTSVGLVYPPKFDAARDDQDAGLGAFSLEGNGIGAIEQPKQITNGDAKPDPKLQAEIDKLMLQLNAPEKEAEETTKTSPDGEDEEQATETIDKFEPAAPGGDILMQPSYSATDPSTLFSKFTFFLSRETPRQPLEFILRAFGCKRIGWDAVLGEGAFTHNESDPSITHQVVDRPPVQVQPEEDEEVKEDNQTAQRLRPGARVPGRIYIQPQWIWDCINDEELKRPDLYAPGAQLPPHLSPFVKKVRGQYDPSAPLEDQEREDEELEMDSGSEDEADVSDEEAAVKKQDLVTAMDVDETAEGMDVAGSDDESDEALDKVDESFGGFSEAEDSEDEEETTALRRQRELEAELSGVALQEKEVDPRVKAKTDAKKKAAKKAKEEDEELERSKMMMSRKKRKILEKMVYSNKKKDAEAEALRAKRRKIEKSGKAAPRDTSPIERRTTSSTYSSSTQRYSNDSSETGESSTAVSNRNSFATSTLNEEGSEQQGGLDGGIEDRSRKDGRSNHRAHNKSRSSGGFLLSNSLFHRNAESSSTATAEQQPRNRGFLHDVKGKSADKKQSKRQSRNGTIAGSPLASNVASAPTAHDIEEEDIVDENTTPHSDHGRGTNASEKTATSGLDVDSAQIVNLALNLSESRRIASRRNASTPLPSNAVGFRDEMAGGSLRHHLQQQRRVSRNISPKPDRIDRALTGSPRLSSGIKIGPLPITLDASETAYQYQFSSSTLARAEKAKKAIELMAQYRRLLQYVPPLKAGSVEKNQHSSPGSTSEQPHRIFGRQYNPLQYIRNRKVRARARISIDGEAQEFGNVHKVSWWVDEVSKAALSDSFVNGNHVALPPFSKAIEEGHSPHTSPQSAGSKNQSALKLARPRIDWATSPADMLADIFWMEQGDNKTLIEDRNGRPIFPRNPEPRQSIPRKPDDFDMLKSPDRSHHKKSNSAVDLRIDTKLPEFRSSKVDSDKHLESKASKVRHKLHDAAHAQHGSHSVSRERSRFLRSRSRSSSDSSDSEHIKRFSKRRRSGTNESQDDHGKDILEKQMLEMLAKESGDSNWMTPNKLDKQVSVSAIETPTIPVLNSGEKSDSSISLHQRRTDLKGINKDSPIKKRHPFISTSSGRPSLEVPGVSPRNSLDGLDTTAPNSPQIRASKLSNFVPSIGLDLSSPRSRRSSPNRKRALSRVRSKINPFREHSRDRSGEYEPDRSRVSIDSIGSIDSRIDPREHIPEALIGRNRSLSPTKKLTSRDTDESAKSLKKQTSLRRGKGDEPSGIRGLFKGSRGPVARVSEFLWKKDWNSSTASTDESDIEDFRAPVRENEKALLLDSYDSRSVDVEVPHDKSIPTYLNEMPSFKSPLENRGRSTQSRKEEAVIEAEPSDVENPSSSKLEPPPRIEIDGVSPASSPEGENRHDSDVSDNSTRKGGYARGVRNADARLNAILGYPGRVDTMPVTGLSHITANDNRRPSLDINRRWSHSDSGVSTHRGPLTRRDIAYVKTRLYSSGIKSMYLTRQAAESVDFRTAQGNCYKGIVSLTNKSLSPVPRSQQHILAASIIRDDIQLSAQLWQKSQENFSMNTIQTLLNEMGALHSRLVDNLTPMARKAADEADEVSKDLVTSQILEVNKLTASMDKMIRRRRRRFRWVRRGGWVLVEWALVGVMCVTVLFIAKKKKFHVFKLFIAPQPAREPTPKSHQFYIYIAQAPVYNTDNGEKPPPSIEDERISPETFYKLAALGLESSSESDSDSDSEIEKYEAYQEPYYDYRHEERSRARSPSPEPAYWKSSSKPYGDGNKPQATYGREEYRRPTVFHPDPTEEYRARKRAERAARATQGDEPQRSHYSRRAPSPERKDHRRDNEEYRRPHVPDPPRYQHYSPRGRSPSSPPTRPRYQPESSHKSSSSSYSSSSFTRAEKLSKMEEEREDRERIREDLRAKQELKKERLRRQHEENLRAKEELDHIRLRREEEKEEERLKDRLRQRQNGPDERYQSRSKHEPRKSSRYEEPKIYESRPRPSYRDPEYGYDYDRKEVRVPEPRKGEKLRVDIPEGWRIVIVVED</sequence>
<dbReference type="Pfam" id="PF06732">
    <property type="entry name" value="Pescadillo_N"/>
    <property type="match status" value="1"/>
</dbReference>
<feature type="compositionally biased region" description="Low complexity" evidence="6">
    <location>
        <begin position="758"/>
        <end position="770"/>
    </location>
</feature>
<dbReference type="PANTHER" id="PTHR38426:SF1">
    <property type="entry name" value="MAINTENANCE OF TELOMERE CAPPING PROTEIN 4"/>
    <property type="match status" value="1"/>
</dbReference>
<dbReference type="InterPro" id="IPR038769">
    <property type="entry name" value="MTC4"/>
</dbReference>
<dbReference type="Proteomes" id="UP000531561">
    <property type="component" value="Unassembled WGS sequence"/>
</dbReference>
<dbReference type="Gene3D" id="3.40.50.10190">
    <property type="entry name" value="BRCT domain"/>
    <property type="match status" value="1"/>
</dbReference>
<dbReference type="OrthoDB" id="10264910at2759"/>
<feature type="compositionally biased region" description="Acidic residues" evidence="6">
    <location>
        <begin position="572"/>
        <end position="582"/>
    </location>
</feature>
<feature type="region of interest" description="Disordered" evidence="6">
    <location>
        <begin position="1339"/>
        <end position="1383"/>
    </location>
</feature>
<feature type="compositionally biased region" description="Basic and acidic residues" evidence="6">
    <location>
        <begin position="1986"/>
        <end position="2001"/>
    </location>
</feature>
<feature type="compositionally biased region" description="Polar residues" evidence="6">
    <location>
        <begin position="852"/>
        <end position="861"/>
    </location>
</feature>
<evidence type="ECO:0000256" key="3">
    <source>
        <dbReference type="ARBA" id="ARBA00023054"/>
    </source>
</evidence>
<feature type="compositionally biased region" description="Basic and acidic residues" evidence="6">
    <location>
        <begin position="670"/>
        <end position="687"/>
    </location>
</feature>
<evidence type="ECO:0000259" key="8">
    <source>
        <dbReference type="PROSITE" id="PS50172"/>
    </source>
</evidence>
<dbReference type="EMBL" id="JABFCT010000002">
    <property type="protein sequence ID" value="KAF5878554.1"/>
    <property type="molecule type" value="Genomic_DNA"/>
</dbReference>
<protein>
    <recommendedName>
        <fullName evidence="5">Pescadillo homolog</fullName>
    </recommendedName>
    <alternativeName>
        <fullName evidence="5">Nucleolar protein 7 homolog</fullName>
    </alternativeName>
</protein>
<feature type="compositionally biased region" description="Basic residues" evidence="6">
    <location>
        <begin position="1490"/>
        <end position="1499"/>
    </location>
</feature>
<comment type="similarity">
    <text evidence="5">Belongs to the pescadillo family.</text>
</comment>
<feature type="region of interest" description="Disordered" evidence="6">
    <location>
        <begin position="1086"/>
        <end position="1106"/>
    </location>
</feature>
<keyword evidence="10" id="KW-1185">Reference proteome</keyword>
<dbReference type="InterPro" id="IPR036420">
    <property type="entry name" value="BRCT_dom_sf"/>
</dbReference>
<comment type="subunit">
    <text evidence="5">Component of the NOP7 complex, composed of ERB1, NOP7 and YTM1. Within the NOP7 complex ERB1 appears to interact directly with NOP7 and YTM1. The NOP7 complex also associates with the 66S pre-ribosome.</text>
</comment>
<dbReference type="InterPro" id="IPR001357">
    <property type="entry name" value="BRCT_dom"/>
</dbReference>
<dbReference type="GO" id="GO:0030687">
    <property type="term" value="C:preribosome, large subunit precursor"/>
    <property type="evidence" value="ECO:0007669"/>
    <property type="project" value="UniProtKB-UniRule"/>
</dbReference>
<evidence type="ECO:0000313" key="10">
    <source>
        <dbReference type="Proteomes" id="UP000531561"/>
    </source>
</evidence>
<feature type="transmembrane region" description="Helical" evidence="7">
    <location>
        <begin position="1879"/>
        <end position="1900"/>
    </location>
</feature>
<feature type="compositionally biased region" description="Basic and acidic residues" evidence="6">
    <location>
        <begin position="2076"/>
        <end position="2097"/>
    </location>
</feature>
<feature type="compositionally biased region" description="Polar residues" evidence="6">
    <location>
        <begin position="1092"/>
        <end position="1106"/>
    </location>
</feature>
<evidence type="ECO:0000256" key="1">
    <source>
        <dbReference type="ARBA" id="ARBA00022517"/>
    </source>
</evidence>
<dbReference type="GO" id="GO:0005654">
    <property type="term" value="C:nucleoplasm"/>
    <property type="evidence" value="ECO:0007669"/>
    <property type="project" value="UniProtKB-SubCell"/>
</dbReference>
<keyword evidence="2 5" id="KW-0698">rRNA processing</keyword>
<feature type="compositionally biased region" description="Polar residues" evidence="6">
    <location>
        <begin position="810"/>
        <end position="825"/>
    </location>
</feature>
<keyword evidence="7" id="KW-0472">Membrane</keyword>
<evidence type="ECO:0000256" key="7">
    <source>
        <dbReference type="SAM" id="Phobius"/>
    </source>
</evidence>
<dbReference type="InterPro" id="IPR010613">
    <property type="entry name" value="PES"/>
</dbReference>
<feature type="region of interest" description="Disordered" evidence="6">
    <location>
        <begin position="1214"/>
        <end position="1274"/>
    </location>
</feature>
<feature type="compositionally biased region" description="Basic and acidic residues" evidence="6">
    <location>
        <begin position="1480"/>
        <end position="1489"/>
    </location>
</feature>
<feature type="region of interest" description="Disordered" evidence="6">
    <location>
        <begin position="493"/>
        <end position="861"/>
    </location>
</feature>
<feature type="compositionally biased region" description="Basic and acidic residues" evidence="6">
    <location>
        <begin position="1425"/>
        <end position="1444"/>
    </location>
</feature>
<feature type="compositionally biased region" description="Acidic residues" evidence="6">
    <location>
        <begin position="539"/>
        <end position="558"/>
    </location>
</feature>
<feature type="compositionally biased region" description="Basic and acidic residues" evidence="6">
    <location>
        <begin position="739"/>
        <end position="749"/>
    </location>
</feature>
<dbReference type="SUPFAM" id="SSF52113">
    <property type="entry name" value="BRCT domain"/>
    <property type="match status" value="1"/>
</dbReference>
<name>A0A8H6B3K8_9HELO</name>
<dbReference type="FunFam" id="3.40.50.10190:FF:000056">
    <property type="entry name" value="Pescadillo homolog"/>
    <property type="match status" value="1"/>
</dbReference>
<dbReference type="PROSITE" id="PS50172">
    <property type="entry name" value="BRCT"/>
    <property type="match status" value="1"/>
</dbReference>
<keyword evidence="7" id="KW-0812">Transmembrane</keyword>
<feature type="compositionally biased region" description="Low complexity" evidence="6">
    <location>
        <begin position="2127"/>
        <end position="2137"/>
    </location>
</feature>
<evidence type="ECO:0000256" key="4">
    <source>
        <dbReference type="ARBA" id="ARBA00023242"/>
    </source>
</evidence>
<feature type="compositionally biased region" description="Polar residues" evidence="6">
    <location>
        <begin position="775"/>
        <end position="787"/>
    </location>
</feature>
<feature type="compositionally biased region" description="Low complexity" evidence="6">
    <location>
        <begin position="688"/>
        <end position="700"/>
    </location>
</feature>
<feature type="compositionally biased region" description="Basic and acidic residues" evidence="6">
    <location>
        <begin position="653"/>
        <end position="663"/>
    </location>
</feature>